<dbReference type="EMBL" id="BGZK01000037">
    <property type="protein sequence ID" value="GBP09701.1"/>
    <property type="molecule type" value="Genomic_DNA"/>
</dbReference>
<keyword evidence="3" id="KW-1185">Reference proteome</keyword>
<sequence>MFLHLTTEYSSNRFLFRFEKAWTLCAPRAGAVLGRSRVVKVGRRRREDNVLDRQLDVLSEAQSDRIETRSDAEPSRSMKRLRTE</sequence>
<gene>
    <name evidence="2" type="ORF">EVAR_81004_1</name>
</gene>
<proteinExistence type="predicted"/>
<name>A0A4C1T8T6_EUMVA</name>
<evidence type="ECO:0000256" key="1">
    <source>
        <dbReference type="SAM" id="MobiDB-lite"/>
    </source>
</evidence>
<accession>A0A4C1T8T6</accession>
<dbReference type="Proteomes" id="UP000299102">
    <property type="component" value="Unassembled WGS sequence"/>
</dbReference>
<dbReference type="AlphaFoldDB" id="A0A4C1T8T6"/>
<organism evidence="2 3">
    <name type="scientific">Eumeta variegata</name>
    <name type="common">Bagworm moth</name>
    <name type="synonym">Eumeta japonica</name>
    <dbReference type="NCBI Taxonomy" id="151549"/>
    <lineage>
        <taxon>Eukaryota</taxon>
        <taxon>Metazoa</taxon>
        <taxon>Ecdysozoa</taxon>
        <taxon>Arthropoda</taxon>
        <taxon>Hexapoda</taxon>
        <taxon>Insecta</taxon>
        <taxon>Pterygota</taxon>
        <taxon>Neoptera</taxon>
        <taxon>Endopterygota</taxon>
        <taxon>Lepidoptera</taxon>
        <taxon>Glossata</taxon>
        <taxon>Ditrysia</taxon>
        <taxon>Tineoidea</taxon>
        <taxon>Psychidae</taxon>
        <taxon>Oiketicinae</taxon>
        <taxon>Eumeta</taxon>
    </lineage>
</organism>
<comment type="caution">
    <text evidence="2">The sequence shown here is derived from an EMBL/GenBank/DDBJ whole genome shotgun (WGS) entry which is preliminary data.</text>
</comment>
<feature type="region of interest" description="Disordered" evidence="1">
    <location>
        <begin position="62"/>
        <end position="84"/>
    </location>
</feature>
<protein>
    <submittedName>
        <fullName evidence="2">Uncharacterized protein</fullName>
    </submittedName>
</protein>
<evidence type="ECO:0000313" key="3">
    <source>
        <dbReference type="Proteomes" id="UP000299102"/>
    </source>
</evidence>
<reference evidence="2 3" key="1">
    <citation type="journal article" date="2019" name="Commun. Biol.">
        <title>The bagworm genome reveals a unique fibroin gene that provides high tensile strength.</title>
        <authorList>
            <person name="Kono N."/>
            <person name="Nakamura H."/>
            <person name="Ohtoshi R."/>
            <person name="Tomita M."/>
            <person name="Numata K."/>
            <person name="Arakawa K."/>
        </authorList>
    </citation>
    <scope>NUCLEOTIDE SEQUENCE [LARGE SCALE GENOMIC DNA]</scope>
</reference>
<evidence type="ECO:0000313" key="2">
    <source>
        <dbReference type="EMBL" id="GBP09701.1"/>
    </source>
</evidence>